<dbReference type="Ensembl" id="ENSCJAT00000148203.1">
    <property type="protein sequence ID" value="ENSCJAP00000091118.1"/>
    <property type="gene ID" value="ENSCJAG00000079494.1"/>
</dbReference>
<reference evidence="1 2" key="1">
    <citation type="submission" date="2009-03" db="EMBL/GenBank/DDBJ databases">
        <authorList>
            <person name="Warren W."/>
            <person name="Ye L."/>
            <person name="Minx P."/>
            <person name="Worley K."/>
            <person name="Gibbs R."/>
            <person name="Wilson R.K."/>
        </authorList>
    </citation>
    <scope>NUCLEOTIDE SEQUENCE [LARGE SCALE GENOMIC DNA]</scope>
</reference>
<dbReference type="GeneTree" id="ENSGT00940000166898"/>
<reference evidence="1" key="2">
    <citation type="submission" date="2025-08" db="UniProtKB">
        <authorList>
            <consortium name="Ensembl"/>
        </authorList>
    </citation>
    <scope>IDENTIFICATION</scope>
</reference>
<name>A0A8I3WUW7_CALJA</name>
<dbReference type="PANTHER" id="PTHR12138">
    <property type="entry name" value="PRIMATE-EXPANDED PROTEIN FAMILY"/>
    <property type="match status" value="1"/>
</dbReference>
<organism evidence="1 2">
    <name type="scientific">Callithrix jacchus</name>
    <name type="common">White-tufted-ear marmoset</name>
    <name type="synonym">Simia Jacchus</name>
    <dbReference type="NCBI Taxonomy" id="9483"/>
    <lineage>
        <taxon>Eukaryota</taxon>
        <taxon>Metazoa</taxon>
        <taxon>Chordata</taxon>
        <taxon>Craniata</taxon>
        <taxon>Vertebrata</taxon>
        <taxon>Euteleostomi</taxon>
        <taxon>Mammalia</taxon>
        <taxon>Eutheria</taxon>
        <taxon>Euarchontoglires</taxon>
        <taxon>Primates</taxon>
        <taxon>Haplorrhini</taxon>
        <taxon>Platyrrhini</taxon>
        <taxon>Cebidae</taxon>
        <taxon>Callitrichinae</taxon>
        <taxon>Callithrix</taxon>
        <taxon>Callithrix</taxon>
    </lineage>
</organism>
<dbReference type="Proteomes" id="UP000008225">
    <property type="component" value="Chromosome 11"/>
</dbReference>
<evidence type="ECO:0000313" key="2">
    <source>
        <dbReference type="Proteomes" id="UP000008225"/>
    </source>
</evidence>
<accession>A0A8I3WUW7</accession>
<protein>
    <submittedName>
        <fullName evidence="1">Uncharacterized protein</fullName>
    </submittedName>
</protein>
<dbReference type="PRINTS" id="PR02045">
    <property type="entry name" value="F138DOMAIN"/>
</dbReference>
<proteinExistence type="predicted"/>
<evidence type="ECO:0000313" key="1">
    <source>
        <dbReference type="Ensembl" id="ENSCJAP00000091118.1"/>
    </source>
</evidence>
<dbReference type="PANTHER" id="PTHR12138:SF162">
    <property type="entry name" value="CHROMOSOME UNDETERMINED SCAFFOLD_275, WHOLE GENOME SHOTGUN SEQUENCE"/>
    <property type="match status" value="1"/>
</dbReference>
<reference evidence="1" key="3">
    <citation type="submission" date="2025-09" db="UniProtKB">
        <authorList>
            <consortium name="Ensembl"/>
        </authorList>
    </citation>
    <scope>IDENTIFICATION</scope>
</reference>
<sequence>MRREDGVLLLLPRLECNGAISAHRNLRLLGSGNSPASASQVAGITGTHHRAQLIFCIFSRDGVSPC</sequence>
<dbReference type="AlphaFoldDB" id="A0A8I3WUW7"/>
<keyword evidence="2" id="KW-1185">Reference proteome</keyword>